<evidence type="ECO:0000259" key="7">
    <source>
        <dbReference type="PROSITE" id="PS50888"/>
    </source>
</evidence>
<keyword evidence="2" id="KW-0805">Transcription regulation</keyword>
<dbReference type="GO" id="GO:0005634">
    <property type="term" value="C:nucleus"/>
    <property type="evidence" value="ECO:0007669"/>
    <property type="project" value="UniProtKB-SubCell"/>
</dbReference>
<feature type="region of interest" description="Disordered" evidence="6">
    <location>
        <begin position="426"/>
        <end position="447"/>
    </location>
</feature>
<dbReference type="InterPro" id="IPR031066">
    <property type="entry name" value="bHLH_ALC-like_plant"/>
</dbReference>
<feature type="region of interest" description="Disordered" evidence="6">
    <location>
        <begin position="128"/>
        <end position="154"/>
    </location>
</feature>
<evidence type="ECO:0000256" key="6">
    <source>
        <dbReference type="SAM" id="MobiDB-lite"/>
    </source>
</evidence>
<dbReference type="GeneID" id="115734929"/>
<dbReference type="PROSITE" id="PS50888">
    <property type="entry name" value="BHLH"/>
    <property type="match status" value="1"/>
</dbReference>
<keyword evidence="5" id="KW-0539">Nucleus</keyword>
<keyword evidence="8" id="KW-1185">Reference proteome</keyword>
<accession>A0A8B8NI55</accession>
<dbReference type="SUPFAM" id="SSF47459">
    <property type="entry name" value="HLH, helix-loop-helix DNA-binding domain"/>
    <property type="match status" value="1"/>
</dbReference>
<name>A0A8B8NI55_9MYRT</name>
<feature type="region of interest" description="Disordered" evidence="6">
    <location>
        <begin position="50"/>
        <end position="70"/>
    </location>
</feature>
<dbReference type="GO" id="GO:0003677">
    <property type="term" value="F:DNA binding"/>
    <property type="evidence" value="ECO:0007669"/>
    <property type="project" value="UniProtKB-KW"/>
</dbReference>
<feature type="region of interest" description="Disordered" evidence="6">
    <location>
        <begin position="168"/>
        <end position="193"/>
    </location>
</feature>
<keyword evidence="3" id="KW-0238">DNA-binding</keyword>
<dbReference type="Proteomes" id="UP000827889">
    <property type="component" value="Chromosome 7"/>
</dbReference>
<evidence type="ECO:0000256" key="2">
    <source>
        <dbReference type="ARBA" id="ARBA00023015"/>
    </source>
</evidence>
<evidence type="ECO:0000256" key="3">
    <source>
        <dbReference type="ARBA" id="ARBA00023125"/>
    </source>
</evidence>
<dbReference type="PANTHER" id="PTHR45855:SF12">
    <property type="entry name" value="TRANSCRIPTION FACTOR PIF7-LIKE ISOFORM X1"/>
    <property type="match status" value="1"/>
</dbReference>
<reference evidence="9" key="1">
    <citation type="submission" date="2025-08" db="UniProtKB">
        <authorList>
            <consortium name="RefSeq"/>
        </authorList>
    </citation>
    <scope>IDENTIFICATION</scope>
    <source>
        <tissue evidence="9">Leaf</tissue>
    </source>
</reference>
<feature type="region of interest" description="Disordered" evidence="6">
    <location>
        <begin position="1"/>
        <end position="23"/>
    </location>
</feature>
<evidence type="ECO:0000313" key="9">
    <source>
        <dbReference type="RefSeq" id="XP_030521813.2"/>
    </source>
</evidence>
<organism evidence="8 9">
    <name type="scientific">Rhodamnia argentea</name>
    <dbReference type="NCBI Taxonomy" id="178133"/>
    <lineage>
        <taxon>Eukaryota</taxon>
        <taxon>Viridiplantae</taxon>
        <taxon>Streptophyta</taxon>
        <taxon>Embryophyta</taxon>
        <taxon>Tracheophyta</taxon>
        <taxon>Spermatophyta</taxon>
        <taxon>Magnoliopsida</taxon>
        <taxon>eudicotyledons</taxon>
        <taxon>Gunneridae</taxon>
        <taxon>Pentapetalae</taxon>
        <taxon>rosids</taxon>
        <taxon>malvids</taxon>
        <taxon>Myrtales</taxon>
        <taxon>Myrtaceae</taxon>
        <taxon>Myrtoideae</taxon>
        <taxon>Myrteae</taxon>
        <taxon>Australasian group</taxon>
        <taxon>Rhodamnia</taxon>
    </lineage>
</organism>
<dbReference type="PANTHER" id="PTHR45855">
    <property type="entry name" value="TRANSCRIPTION FACTOR PIF1-RELATED"/>
    <property type="match status" value="1"/>
</dbReference>
<dbReference type="InterPro" id="IPR011598">
    <property type="entry name" value="bHLH_dom"/>
</dbReference>
<proteinExistence type="predicted"/>
<dbReference type="RefSeq" id="XP_030521813.2">
    <property type="nucleotide sequence ID" value="XM_030665953.2"/>
</dbReference>
<dbReference type="Gene3D" id="4.10.280.10">
    <property type="entry name" value="Helix-loop-helix DNA-binding domain"/>
    <property type="match status" value="1"/>
</dbReference>
<comment type="subcellular location">
    <subcellularLocation>
        <location evidence="1">Nucleus</location>
    </subcellularLocation>
</comment>
<gene>
    <name evidence="9" type="primary">LOC115734929</name>
</gene>
<dbReference type="InterPro" id="IPR036638">
    <property type="entry name" value="HLH_DNA-bd_sf"/>
</dbReference>
<feature type="region of interest" description="Disordered" evidence="6">
    <location>
        <begin position="229"/>
        <end position="281"/>
    </location>
</feature>
<dbReference type="InterPro" id="IPR047265">
    <property type="entry name" value="PIF1-like_bHLH"/>
</dbReference>
<evidence type="ECO:0000256" key="4">
    <source>
        <dbReference type="ARBA" id="ARBA00023163"/>
    </source>
</evidence>
<dbReference type="CDD" id="cd11445">
    <property type="entry name" value="bHLH_AtPIF_like"/>
    <property type="match status" value="1"/>
</dbReference>
<feature type="compositionally biased region" description="Basic and acidic residues" evidence="6">
    <location>
        <begin position="172"/>
        <end position="184"/>
    </location>
</feature>
<dbReference type="Pfam" id="PF00010">
    <property type="entry name" value="HLH"/>
    <property type="match status" value="1"/>
</dbReference>
<feature type="domain" description="BHLH" evidence="7">
    <location>
        <begin position="266"/>
        <end position="315"/>
    </location>
</feature>
<evidence type="ECO:0000313" key="8">
    <source>
        <dbReference type="Proteomes" id="UP000827889"/>
    </source>
</evidence>
<dbReference type="KEGG" id="rarg:115734929"/>
<protein>
    <submittedName>
        <fullName evidence="9">Transcription factor PIF7-like</fullName>
    </submittedName>
</protein>
<evidence type="ECO:0000256" key="1">
    <source>
        <dbReference type="ARBA" id="ARBA00004123"/>
    </source>
</evidence>
<dbReference type="SMART" id="SM00353">
    <property type="entry name" value="HLH"/>
    <property type="match status" value="1"/>
</dbReference>
<dbReference type="GO" id="GO:0046983">
    <property type="term" value="F:protein dimerization activity"/>
    <property type="evidence" value="ECO:0007669"/>
    <property type="project" value="InterPro"/>
</dbReference>
<keyword evidence="4" id="KW-0804">Transcription</keyword>
<dbReference type="AlphaFoldDB" id="A0A8B8NI55"/>
<sequence length="447" mass="50087">MTDTQKGSPWMRKLHMGIPTQKSATRLPVHIDQREKEREMSDCVAPEWNLRQQRQEQVEGGDGTNRSSHVQIPQIHPHHSYSSSSMSNHGVAELTWENGRLAMHGHGLLKPLLASSDTLESIVRQATCHKNNPSSPRHDHPPPPSTGGHLDRSHARLQCPVNNYLVRKRKRPDSEPVHVMKMKSDNGVGGGISREERSICGSATAAICRDDDMTMRTWASFASPVVFKTKTTEEDGPASHGESENQDEEGEDKGEINPSRSTRRSRPSATHNLSEQRRRDRINQKLKALQRLVPNASKTDKASMLDEVIDYLKQLQAQVQMMSLRNNMPQMILPSVAMHHQQLQMSLLAARTAGVGLGMLDINPMAAFVPQPYMLPPLVAAQHFQAQVNPEGRSSAPVLPVPDPYCVYLAQNMNMEHFNKMAALHRQQIHEKAQASRPSRPNRGERE</sequence>
<evidence type="ECO:0000256" key="5">
    <source>
        <dbReference type="ARBA" id="ARBA00023242"/>
    </source>
</evidence>